<keyword evidence="2" id="KW-1185">Reference proteome</keyword>
<proteinExistence type="predicted"/>
<name>A0A521CT30_9RHOB</name>
<sequence>MSPARIVRHRGMCRITRDLIDFAAWPVVRDREGGFAPAVVNDGPPEYLESERTAACLEDGTRGGYVGVTTLEGPCLYS</sequence>
<gene>
    <name evidence="1" type="ORF">SAMN06265173_107142</name>
</gene>
<reference evidence="1 2" key="1">
    <citation type="submission" date="2017-05" db="EMBL/GenBank/DDBJ databases">
        <authorList>
            <person name="Varghese N."/>
            <person name="Submissions S."/>
        </authorList>
    </citation>
    <scope>NUCLEOTIDE SEQUENCE [LARGE SCALE GENOMIC DNA]</scope>
    <source>
        <strain evidence="1 2">DSM 29506</strain>
    </source>
</reference>
<organism evidence="1 2">
    <name type="scientific">Thalassovita litoralis</name>
    <dbReference type="NCBI Taxonomy" id="1010611"/>
    <lineage>
        <taxon>Bacteria</taxon>
        <taxon>Pseudomonadati</taxon>
        <taxon>Pseudomonadota</taxon>
        <taxon>Alphaproteobacteria</taxon>
        <taxon>Rhodobacterales</taxon>
        <taxon>Roseobacteraceae</taxon>
        <taxon>Thalassovita</taxon>
    </lineage>
</organism>
<accession>A0A521CT30</accession>
<evidence type="ECO:0000313" key="2">
    <source>
        <dbReference type="Proteomes" id="UP000316030"/>
    </source>
</evidence>
<dbReference type="EMBL" id="FXTO01000007">
    <property type="protein sequence ID" value="SMO62637.1"/>
    <property type="molecule type" value="Genomic_DNA"/>
</dbReference>
<protein>
    <submittedName>
        <fullName evidence="1">Uncharacterized protein</fullName>
    </submittedName>
</protein>
<evidence type="ECO:0000313" key="1">
    <source>
        <dbReference type="EMBL" id="SMO62637.1"/>
    </source>
</evidence>
<dbReference type="AlphaFoldDB" id="A0A521CT30"/>
<dbReference type="Proteomes" id="UP000316030">
    <property type="component" value="Unassembled WGS sequence"/>
</dbReference>